<protein>
    <submittedName>
        <fullName evidence="1">Uncharacterized protein</fullName>
    </submittedName>
</protein>
<evidence type="ECO:0000313" key="1">
    <source>
        <dbReference type="EMBL" id="KAI5429180.1"/>
    </source>
</evidence>
<dbReference type="EMBL" id="JAMSHJ010000003">
    <property type="protein sequence ID" value="KAI5429180.1"/>
    <property type="molecule type" value="Genomic_DNA"/>
</dbReference>
<dbReference type="Proteomes" id="UP001058974">
    <property type="component" value="Chromosome 3"/>
</dbReference>
<name>A0A9D4Y289_PEA</name>
<dbReference type="AlphaFoldDB" id="A0A9D4Y289"/>
<reference evidence="1 2" key="1">
    <citation type="journal article" date="2022" name="Nat. Genet.">
        <title>Improved pea reference genome and pan-genome highlight genomic features and evolutionary characteristics.</title>
        <authorList>
            <person name="Yang T."/>
            <person name="Liu R."/>
            <person name="Luo Y."/>
            <person name="Hu S."/>
            <person name="Wang D."/>
            <person name="Wang C."/>
            <person name="Pandey M.K."/>
            <person name="Ge S."/>
            <person name="Xu Q."/>
            <person name="Li N."/>
            <person name="Li G."/>
            <person name="Huang Y."/>
            <person name="Saxena R.K."/>
            <person name="Ji Y."/>
            <person name="Li M."/>
            <person name="Yan X."/>
            <person name="He Y."/>
            <person name="Liu Y."/>
            <person name="Wang X."/>
            <person name="Xiang C."/>
            <person name="Varshney R.K."/>
            <person name="Ding H."/>
            <person name="Gao S."/>
            <person name="Zong X."/>
        </authorList>
    </citation>
    <scope>NUCLEOTIDE SEQUENCE [LARGE SCALE GENOMIC DNA]</scope>
    <source>
        <strain evidence="1 2">cv. Zhongwan 6</strain>
    </source>
</reference>
<dbReference type="Gramene" id="Psat03G0396800-T1">
    <property type="protein sequence ID" value="KAI5429180.1"/>
    <property type="gene ID" value="KIW84_033968"/>
</dbReference>
<proteinExistence type="predicted"/>
<keyword evidence="2" id="KW-1185">Reference proteome</keyword>
<sequence>MSDISDVGICAHETSKSTKGTEETPYPHVKVNTKSRHVGVPLNINHIKSVPKWKSVFQQRIASKREISEDANKCNEIMELLNYAQVLKMVVYIGLFYLKLVEELIFNLTKGSNNVGSGEYKKVLIKGHYFSFLPTIIHDYHGRGILVTTDCVPSLKTIAKEVTRNVHDDWPSKDLLVASNHRVKYVILYKIGVANTTPYSHILTTGASSSQSTIPDVMKDIMTIEQDEDMSSDEEESSACEDKLPKSFVEGNGLKLKYYY</sequence>
<evidence type="ECO:0000313" key="2">
    <source>
        <dbReference type="Proteomes" id="UP001058974"/>
    </source>
</evidence>
<comment type="caution">
    <text evidence="1">The sequence shown here is derived from an EMBL/GenBank/DDBJ whole genome shotgun (WGS) entry which is preliminary data.</text>
</comment>
<accession>A0A9D4Y289</accession>
<organism evidence="1 2">
    <name type="scientific">Pisum sativum</name>
    <name type="common">Garden pea</name>
    <name type="synonym">Lathyrus oleraceus</name>
    <dbReference type="NCBI Taxonomy" id="3888"/>
    <lineage>
        <taxon>Eukaryota</taxon>
        <taxon>Viridiplantae</taxon>
        <taxon>Streptophyta</taxon>
        <taxon>Embryophyta</taxon>
        <taxon>Tracheophyta</taxon>
        <taxon>Spermatophyta</taxon>
        <taxon>Magnoliopsida</taxon>
        <taxon>eudicotyledons</taxon>
        <taxon>Gunneridae</taxon>
        <taxon>Pentapetalae</taxon>
        <taxon>rosids</taxon>
        <taxon>fabids</taxon>
        <taxon>Fabales</taxon>
        <taxon>Fabaceae</taxon>
        <taxon>Papilionoideae</taxon>
        <taxon>50 kb inversion clade</taxon>
        <taxon>NPAAA clade</taxon>
        <taxon>Hologalegina</taxon>
        <taxon>IRL clade</taxon>
        <taxon>Fabeae</taxon>
        <taxon>Lathyrus</taxon>
    </lineage>
</organism>
<gene>
    <name evidence="1" type="ORF">KIW84_033968</name>
</gene>